<organism evidence="1 2">
    <name type="scientific">Phlebia brevispora</name>
    <dbReference type="NCBI Taxonomy" id="194682"/>
    <lineage>
        <taxon>Eukaryota</taxon>
        <taxon>Fungi</taxon>
        <taxon>Dikarya</taxon>
        <taxon>Basidiomycota</taxon>
        <taxon>Agaricomycotina</taxon>
        <taxon>Agaricomycetes</taxon>
        <taxon>Polyporales</taxon>
        <taxon>Meruliaceae</taxon>
        <taxon>Phlebia</taxon>
    </lineage>
</organism>
<dbReference type="Proteomes" id="UP001148662">
    <property type="component" value="Unassembled WGS sequence"/>
</dbReference>
<keyword evidence="2" id="KW-1185">Reference proteome</keyword>
<name>A0ACC1RQI6_9APHY</name>
<protein>
    <submittedName>
        <fullName evidence="1">Uncharacterized protein</fullName>
    </submittedName>
</protein>
<sequence>MSWTLPKSPGSYSPSELASRWRSVPPRQIPADIIVPRSLQRLGLATAADLPTELQDEIVLFLSLGACFKTRVARLGSHRCLNEHECTNAYVSCNIRELCQVALVCRRWHRLLEAELSLPISLNSRQDLLVVSISVSSGERYINSRKIIGKPDLIEQLRTPWMHHISMRLMPVLKICTDQVDLVLGNSGLEPLPPGQIVSSVHNALPRRLPRFSVGIRQLQLTDVKFKSFEYLVRLIKEMPSLQDVDLTRVEWNTLSAVTGRMPPATAFLARDHPSEDVGYNIVGCTNNRAGEWLAILIGLTRKDILYHSDVEALLAIAQASTPADISTFPHRYKDYIDLGQIEVVLTPRAGSRQFRRVEAVVVHFRNGAWLESDWRAIERQFTVLAGSALRVVLLVFASYELLYACRHAIAPSIPGTQLKLAFRQGTSRNPEWVQASLRNYDVHVIGEPIEGVDGWRKFL</sequence>
<proteinExistence type="predicted"/>
<accession>A0ACC1RQI6</accession>
<dbReference type="EMBL" id="JANHOG010002537">
    <property type="protein sequence ID" value="KAJ3522414.1"/>
    <property type="molecule type" value="Genomic_DNA"/>
</dbReference>
<gene>
    <name evidence="1" type="ORF">NM688_g8878</name>
</gene>
<evidence type="ECO:0000313" key="2">
    <source>
        <dbReference type="Proteomes" id="UP001148662"/>
    </source>
</evidence>
<evidence type="ECO:0000313" key="1">
    <source>
        <dbReference type="EMBL" id="KAJ3522414.1"/>
    </source>
</evidence>
<reference evidence="1" key="1">
    <citation type="submission" date="2022-07" db="EMBL/GenBank/DDBJ databases">
        <title>Genome Sequence of Phlebia brevispora.</title>
        <authorList>
            <person name="Buettner E."/>
        </authorList>
    </citation>
    <scope>NUCLEOTIDE SEQUENCE</scope>
    <source>
        <strain evidence="1">MPL23</strain>
    </source>
</reference>
<comment type="caution">
    <text evidence="1">The sequence shown here is derived from an EMBL/GenBank/DDBJ whole genome shotgun (WGS) entry which is preliminary data.</text>
</comment>